<dbReference type="OrthoDB" id="10612157at2759"/>
<gene>
    <name evidence="3" type="ORF">Anas_03029</name>
</gene>
<feature type="non-terminal residue" evidence="3">
    <location>
        <position position="316"/>
    </location>
</feature>
<organism evidence="3 4">
    <name type="scientific">Armadillidium nasatum</name>
    <dbReference type="NCBI Taxonomy" id="96803"/>
    <lineage>
        <taxon>Eukaryota</taxon>
        <taxon>Metazoa</taxon>
        <taxon>Ecdysozoa</taxon>
        <taxon>Arthropoda</taxon>
        <taxon>Crustacea</taxon>
        <taxon>Multicrustacea</taxon>
        <taxon>Malacostraca</taxon>
        <taxon>Eumalacostraca</taxon>
        <taxon>Peracarida</taxon>
        <taxon>Isopoda</taxon>
        <taxon>Oniscidea</taxon>
        <taxon>Crinocheta</taxon>
        <taxon>Armadillidiidae</taxon>
        <taxon>Armadillidium</taxon>
    </lineage>
</organism>
<protein>
    <submittedName>
        <fullName evidence="3">Uncharacterized protein</fullName>
    </submittedName>
</protein>
<name>A0A5N5SZD1_9CRUS</name>
<evidence type="ECO:0000313" key="4">
    <source>
        <dbReference type="Proteomes" id="UP000326759"/>
    </source>
</evidence>
<comment type="caution">
    <text evidence="3">The sequence shown here is derived from an EMBL/GenBank/DDBJ whole genome shotgun (WGS) entry which is preliminary data.</text>
</comment>
<evidence type="ECO:0000256" key="2">
    <source>
        <dbReference type="SAM" id="SignalP"/>
    </source>
</evidence>
<proteinExistence type="predicted"/>
<evidence type="ECO:0000256" key="1">
    <source>
        <dbReference type="SAM" id="MobiDB-lite"/>
    </source>
</evidence>
<reference evidence="3 4" key="1">
    <citation type="journal article" date="2019" name="PLoS Biol.">
        <title>Sex chromosomes control vertical transmission of feminizing Wolbachia symbionts in an isopod.</title>
        <authorList>
            <person name="Becking T."/>
            <person name="Chebbi M.A."/>
            <person name="Giraud I."/>
            <person name="Moumen B."/>
            <person name="Laverre T."/>
            <person name="Caubet Y."/>
            <person name="Peccoud J."/>
            <person name="Gilbert C."/>
            <person name="Cordaux R."/>
        </authorList>
    </citation>
    <scope>NUCLEOTIDE SEQUENCE [LARGE SCALE GENOMIC DNA]</scope>
    <source>
        <strain evidence="3">ANa2</strain>
        <tissue evidence="3">Whole body excluding digestive tract and cuticle</tissue>
    </source>
</reference>
<keyword evidence="2" id="KW-0732">Signal</keyword>
<keyword evidence="4" id="KW-1185">Reference proteome</keyword>
<dbReference type="EMBL" id="SEYY01018709">
    <property type="protein sequence ID" value="KAB7499069.1"/>
    <property type="molecule type" value="Genomic_DNA"/>
</dbReference>
<sequence>MFRKSHILCFLLGICLILANAQEEPQETIVKEENELPLLLEGEEQIAEDVTTLAPDEELLLEDEFLEGEEGLEGEDYIDEEGLDEEIVDEELIDLCTYNPDSKGEVEITYEVISETDNKVLEIIPAVEEDPNKVLNDCLSLQDIESRSKEAKVNIYSDRKARKYRQILILLRSREGKANIYSDLKGKEAKRSRRRNQMLKRRRKIAKRRRRKNPRRNRNRARRRQQLIKRRRNQQRLRAQKRRRAQQKKRRKANKRKQNQSYEAQVLSQIRKLLKEIASDPESLNKVIKLSQNLLLRAVGETPQDVLQEEAKTNIP</sequence>
<dbReference type="AlphaFoldDB" id="A0A5N5SZD1"/>
<dbReference type="Proteomes" id="UP000326759">
    <property type="component" value="Unassembled WGS sequence"/>
</dbReference>
<feature type="signal peptide" evidence="2">
    <location>
        <begin position="1"/>
        <end position="21"/>
    </location>
</feature>
<feature type="region of interest" description="Disordered" evidence="1">
    <location>
        <begin position="182"/>
        <end position="263"/>
    </location>
</feature>
<feature type="compositionally biased region" description="Basic residues" evidence="1">
    <location>
        <begin position="190"/>
        <end position="258"/>
    </location>
</feature>
<accession>A0A5N5SZD1</accession>
<feature type="chain" id="PRO_5024348910" evidence="2">
    <location>
        <begin position="22"/>
        <end position="316"/>
    </location>
</feature>
<evidence type="ECO:0000313" key="3">
    <source>
        <dbReference type="EMBL" id="KAB7499069.1"/>
    </source>
</evidence>